<dbReference type="EMBL" id="FNTD01000004">
    <property type="protein sequence ID" value="SEB83346.1"/>
    <property type="molecule type" value="Genomic_DNA"/>
</dbReference>
<dbReference type="Proteomes" id="UP000182375">
    <property type="component" value="Unassembled WGS sequence"/>
</dbReference>
<proteinExistence type="predicted"/>
<accession>A0A1H4MJZ2</accession>
<organism evidence="2 3">
    <name type="scientific">Streptomyces misionensis</name>
    <dbReference type="NCBI Taxonomy" id="67331"/>
    <lineage>
        <taxon>Bacteria</taxon>
        <taxon>Bacillati</taxon>
        <taxon>Actinomycetota</taxon>
        <taxon>Actinomycetes</taxon>
        <taxon>Kitasatosporales</taxon>
        <taxon>Streptomycetaceae</taxon>
        <taxon>Streptomyces</taxon>
    </lineage>
</organism>
<sequence length="44" mass="4348">MSHVPARTITDDHPRPAARSPRASVPPGGHPAAPGAAALKGVTA</sequence>
<dbReference type="GeneID" id="95516970"/>
<reference evidence="2 3" key="1">
    <citation type="submission" date="2016-10" db="EMBL/GenBank/DDBJ databases">
        <authorList>
            <person name="de Groot N.N."/>
        </authorList>
    </citation>
    <scope>NUCLEOTIDE SEQUENCE [LARGE SCALE GENOMIC DNA]</scope>
    <source>
        <strain evidence="2 3">DSM 40306</strain>
    </source>
</reference>
<evidence type="ECO:0000256" key="1">
    <source>
        <dbReference type="SAM" id="MobiDB-lite"/>
    </source>
</evidence>
<name>A0A1H4MJZ2_9ACTN</name>
<dbReference type="RefSeq" id="WP_279628567.1">
    <property type="nucleotide sequence ID" value="NZ_FNTD01000004.1"/>
</dbReference>
<dbReference type="AlphaFoldDB" id="A0A1H4MJZ2"/>
<evidence type="ECO:0000313" key="3">
    <source>
        <dbReference type="Proteomes" id="UP000182375"/>
    </source>
</evidence>
<feature type="compositionally biased region" description="Low complexity" evidence="1">
    <location>
        <begin position="17"/>
        <end position="38"/>
    </location>
</feature>
<feature type="region of interest" description="Disordered" evidence="1">
    <location>
        <begin position="1"/>
        <end position="44"/>
    </location>
</feature>
<protein>
    <submittedName>
        <fullName evidence="2">Uncharacterized protein</fullName>
    </submittedName>
</protein>
<gene>
    <name evidence="2" type="ORF">SAMN04490357_0506</name>
</gene>
<evidence type="ECO:0000313" key="2">
    <source>
        <dbReference type="EMBL" id="SEB83346.1"/>
    </source>
</evidence>
<dbReference type="STRING" id="67331.SAMN04490357_0506"/>